<dbReference type="SUPFAM" id="SSF51905">
    <property type="entry name" value="FAD/NAD(P)-binding domain"/>
    <property type="match status" value="1"/>
</dbReference>
<keyword evidence="3" id="KW-0274">FAD</keyword>
<organism evidence="7 8">
    <name type="scientific">Mycena venus</name>
    <dbReference type="NCBI Taxonomy" id="2733690"/>
    <lineage>
        <taxon>Eukaryota</taxon>
        <taxon>Fungi</taxon>
        <taxon>Dikarya</taxon>
        <taxon>Basidiomycota</taxon>
        <taxon>Agaricomycotina</taxon>
        <taxon>Agaricomycetes</taxon>
        <taxon>Agaricomycetidae</taxon>
        <taxon>Agaricales</taxon>
        <taxon>Marasmiineae</taxon>
        <taxon>Mycenaceae</taxon>
        <taxon>Mycena</taxon>
    </lineage>
</organism>
<dbReference type="GO" id="GO:0071949">
    <property type="term" value="F:FAD binding"/>
    <property type="evidence" value="ECO:0007669"/>
    <property type="project" value="InterPro"/>
</dbReference>
<gene>
    <name evidence="7" type="ORF">MVEN_01295600</name>
</gene>
<dbReference type="PANTHER" id="PTHR43747">
    <property type="entry name" value="FAD-BINDING PROTEIN"/>
    <property type="match status" value="1"/>
</dbReference>
<evidence type="ECO:0000256" key="4">
    <source>
        <dbReference type="ARBA" id="ARBA00023002"/>
    </source>
</evidence>
<keyword evidence="2" id="KW-0285">Flavoprotein</keyword>
<sequence>MSSTSTPPSSTDILVIGGGPAGSYTAAALAREGFQVTLLERENFPRYHIGETMLPSMRSFLRFIDADDKVKNFGFAEKVGAALKLNQHKREGYTDFLPRGGQTFSVTRADFDDILLKHAVESGASVHEGVRVTEIKFSTENPEKPTSAEWQSDQGTGEIKFSWLVDASGRNGIMSTRYLKNRKFSENPALKNIATWSYWEGAGMYAPGTDRENAPWFEALTDETGWAWFIPLHNNITSVGVVISEVSSRVKKPQSTDAKAHYLSQLQLTPGLLELLGDARMVGDVKSGSDYSYRAGDDKYAGPNYRIVGDAGAFIDPLFSSGCHLAFTNATTAAATISASIRGHCTEEEVIQFHSKKGAVSYTRFLMVCLSVYKQIHAQESPVISDINEDNFDRAFEFIKPVIQGTADVEKVSESVLQSTLDFCSDTLAPLNPEMYERVAKRYPGLMALNGPPLEPQALADIIGDDEEAKEVMKEINAKKTLNKMYRDDHFGESLNGFSVVLKQGSLSLQRAN</sequence>
<evidence type="ECO:0000259" key="6">
    <source>
        <dbReference type="Pfam" id="PF01494"/>
    </source>
</evidence>
<dbReference type="Gene3D" id="3.50.50.60">
    <property type="entry name" value="FAD/NAD(P)-binding domain"/>
    <property type="match status" value="1"/>
</dbReference>
<keyword evidence="4" id="KW-0560">Oxidoreductase</keyword>
<reference evidence="7" key="1">
    <citation type="submission" date="2020-05" db="EMBL/GenBank/DDBJ databases">
        <title>Mycena genomes resolve the evolution of fungal bioluminescence.</title>
        <authorList>
            <person name="Tsai I.J."/>
        </authorList>
    </citation>
    <scope>NUCLEOTIDE SEQUENCE</scope>
    <source>
        <strain evidence="7">CCC161011</strain>
    </source>
</reference>
<dbReference type="PANTHER" id="PTHR43747:SF5">
    <property type="entry name" value="FAD-BINDING DOMAIN-CONTAINING PROTEIN"/>
    <property type="match status" value="1"/>
</dbReference>
<evidence type="ECO:0000256" key="5">
    <source>
        <dbReference type="ARBA" id="ARBA00049364"/>
    </source>
</evidence>
<name>A0A8H7CVQ9_9AGAR</name>
<comment type="caution">
    <text evidence="7">The sequence shown here is derived from an EMBL/GenBank/DDBJ whole genome shotgun (WGS) entry which is preliminary data.</text>
</comment>
<comment type="similarity">
    <text evidence="1">Belongs to the flavin-dependent halogenase family.</text>
</comment>
<proteinExistence type="inferred from homology"/>
<dbReference type="InterPro" id="IPR036188">
    <property type="entry name" value="FAD/NAD-bd_sf"/>
</dbReference>
<evidence type="ECO:0000313" key="8">
    <source>
        <dbReference type="Proteomes" id="UP000620124"/>
    </source>
</evidence>
<evidence type="ECO:0000313" key="7">
    <source>
        <dbReference type="EMBL" id="KAF7349947.1"/>
    </source>
</evidence>
<keyword evidence="8" id="KW-1185">Reference proteome</keyword>
<dbReference type="InterPro" id="IPR050816">
    <property type="entry name" value="Flavin-dep_Halogenase_NPB"/>
</dbReference>
<evidence type="ECO:0000256" key="1">
    <source>
        <dbReference type="ARBA" id="ARBA00005706"/>
    </source>
</evidence>
<dbReference type="OrthoDB" id="3340390at2759"/>
<comment type="catalytic activity">
    <reaction evidence="5">
        <text>melleolide F + FADH2 + chloride + O2 = 6'-chloromelleolide F + FAD + 2 H2O + H(+)</text>
        <dbReference type="Rhea" id="RHEA:67160"/>
        <dbReference type="ChEBI" id="CHEBI:15377"/>
        <dbReference type="ChEBI" id="CHEBI:15378"/>
        <dbReference type="ChEBI" id="CHEBI:15379"/>
        <dbReference type="ChEBI" id="CHEBI:17996"/>
        <dbReference type="ChEBI" id="CHEBI:57692"/>
        <dbReference type="ChEBI" id="CHEBI:58307"/>
        <dbReference type="ChEBI" id="CHEBI:167712"/>
        <dbReference type="ChEBI" id="CHEBI:167713"/>
    </reaction>
    <physiologicalReaction direction="left-to-right" evidence="5">
        <dbReference type="Rhea" id="RHEA:67161"/>
    </physiologicalReaction>
</comment>
<dbReference type="InterPro" id="IPR002938">
    <property type="entry name" value="FAD-bd"/>
</dbReference>
<dbReference type="GO" id="GO:0044550">
    <property type="term" value="P:secondary metabolite biosynthetic process"/>
    <property type="evidence" value="ECO:0007669"/>
    <property type="project" value="UniProtKB-ARBA"/>
</dbReference>
<accession>A0A8H7CVQ9</accession>
<dbReference type="Pfam" id="PF01494">
    <property type="entry name" value="FAD_binding_3"/>
    <property type="match status" value="1"/>
</dbReference>
<protein>
    <submittedName>
        <fullName evidence="7">FAD/NAD P-binding domain-containing protein</fullName>
    </submittedName>
</protein>
<dbReference type="EMBL" id="JACAZI010000010">
    <property type="protein sequence ID" value="KAF7349947.1"/>
    <property type="molecule type" value="Genomic_DNA"/>
</dbReference>
<dbReference type="GO" id="GO:0140907">
    <property type="term" value="F:flavin-dependent halogenase activity"/>
    <property type="evidence" value="ECO:0007669"/>
    <property type="project" value="UniProtKB-ARBA"/>
</dbReference>
<evidence type="ECO:0000256" key="2">
    <source>
        <dbReference type="ARBA" id="ARBA00022630"/>
    </source>
</evidence>
<feature type="domain" description="FAD-binding" evidence="6">
    <location>
        <begin position="11"/>
        <end position="356"/>
    </location>
</feature>
<dbReference type="AlphaFoldDB" id="A0A8H7CVQ9"/>
<dbReference type="PRINTS" id="PR00420">
    <property type="entry name" value="RNGMNOXGNASE"/>
</dbReference>
<dbReference type="Proteomes" id="UP000620124">
    <property type="component" value="Unassembled WGS sequence"/>
</dbReference>
<evidence type="ECO:0000256" key="3">
    <source>
        <dbReference type="ARBA" id="ARBA00022827"/>
    </source>
</evidence>